<dbReference type="SUPFAM" id="SSF47413">
    <property type="entry name" value="lambda repressor-like DNA-binding domains"/>
    <property type="match status" value="1"/>
</dbReference>
<dbReference type="Proteomes" id="UP001351900">
    <property type="component" value="Unassembled WGS sequence"/>
</dbReference>
<dbReference type="Gene3D" id="1.10.260.40">
    <property type="entry name" value="lambda repressor-like DNA-binding domains"/>
    <property type="match status" value="1"/>
</dbReference>
<proteinExistence type="predicted"/>
<dbReference type="SMART" id="SM00530">
    <property type="entry name" value="HTH_XRE"/>
    <property type="match status" value="1"/>
</dbReference>
<dbReference type="InterPro" id="IPR001387">
    <property type="entry name" value="Cro/C1-type_HTH"/>
</dbReference>
<dbReference type="Pfam" id="PF13560">
    <property type="entry name" value="HTH_31"/>
    <property type="match status" value="1"/>
</dbReference>
<dbReference type="PROSITE" id="PS50943">
    <property type="entry name" value="HTH_CROC1"/>
    <property type="match status" value="1"/>
</dbReference>
<evidence type="ECO:0000313" key="3">
    <source>
        <dbReference type="Proteomes" id="UP001351900"/>
    </source>
</evidence>
<reference evidence="2 3" key="1">
    <citation type="submission" date="2024-01" db="EMBL/GenBank/DDBJ databases">
        <title>the genome sequence of strain Microbacterium schleiferi NBRC 15075.</title>
        <authorList>
            <person name="Ding Y."/>
            <person name="Zhang G."/>
        </authorList>
    </citation>
    <scope>NUCLEOTIDE SEQUENCE [LARGE SCALE GENOMIC DNA]</scope>
    <source>
        <strain evidence="2 3">NBRC 15075</strain>
    </source>
</reference>
<comment type="caution">
    <text evidence="2">The sequence shown here is derived from an EMBL/GenBank/DDBJ whole genome shotgun (WGS) entry which is preliminary data.</text>
</comment>
<protein>
    <submittedName>
        <fullName evidence="2">Helix-turn-helix domain-containing protein</fullName>
    </submittedName>
</protein>
<dbReference type="CDD" id="cd00093">
    <property type="entry name" value="HTH_XRE"/>
    <property type="match status" value="1"/>
</dbReference>
<gene>
    <name evidence="2" type="ORF">V2V91_14630</name>
</gene>
<accession>A0ABU7V9J1</accession>
<keyword evidence="3" id="KW-1185">Reference proteome</keyword>
<evidence type="ECO:0000313" key="2">
    <source>
        <dbReference type="EMBL" id="MEF2256357.1"/>
    </source>
</evidence>
<feature type="domain" description="HTH cro/C1-type" evidence="1">
    <location>
        <begin position="20"/>
        <end position="74"/>
    </location>
</feature>
<evidence type="ECO:0000259" key="1">
    <source>
        <dbReference type="PROSITE" id="PS50943"/>
    </source>
</evidence>
<sequence>MVQRSSQRRQRDLRELGDHIRRWRKINGLTAVQVAERAAVTRETLRNIETGTGSPRLDSFVAVLSALGITSIMLDAINPYTHPSARARMDDIIGSGGEL</sequence>
<organism evidence="2 3">
    <name type="scientific">Microbacterium schleiferi</name>
    <dbReference type="NCBI Taxonomy" id="69362"/>
    <lineage>
        <taxon>Bacteria</taxon>
        <taxon>Bacillati</taxon>
        <taxon>Actinomycetota</taxon>
        <taxon>Actinomycetes</taxon>
        <taxon>Micrococcales</taxon>
        <taxon>Microbacteriaceae</taxon>
        <taxon>Microbacterium</taxon>
    </lineage>
</organism>
<dbReference type="EMBL" id="JAZHOV010000011">
    <property type="protein sequence ID" value="MEF2256357.1"/>
    <property type="molecule type" value="Genomic_DNA"/>
</dbReference>
<dbReference type="RefSeq" id="WP_300593628.1">
    <property type="nucleotide sequence ID" value="NZ_BAAAUO010000010.1"/>
</dbReference>
<dbReference type="InterPro" id="IPR010982">
    <property type="entry name" value="Lambda_DNA-bd_dom_sf"/>
</dbReference>
<name>A0ABU7V9J1_9MICO</name>